<dbReference type="GO" id="GO:0040029">
    <property type="term" value="P:epigenetic regulation of gene expression"/>
    <property type="evidence" value="ECO:0007669"/>
    <property type="project" value="InterPro"/>
</dbReference>
<name>A0AAP0L3U0_9MAGN</name>
<evidence type="ECO:0000256" key="5">
    <source>
        <dbReference type="ARBA" id="ARBA00023242"/>
    </source>
</evidence>
<accession>A0AAP0L3U0</accession>
<evidence type="ECO:0000256" key="2">
    <source>
        <dbReference type="ARBA" id="ARBA00022723"/>
    </source>
</evidence>
<evidence type="ECO:0000313" key="7">
    <source>
        <dbReference type="EMBL" id="KAK9164007.1"/>
    </source>
</evidence>
<evidence type="ECO:0000256" key="1">
    <source>
        <dbReference type="ARBA" id="ARBA00004123"/>
    </source>
</evidence>
<dbReference type="GO" id="GO:0008270">
    <property type="term" value="F:zinc ion binding"/>
    <property type="evidence" value="ECO:0007669"/>
    <property type="project" value="UniProtKB-KW"/>
</dbReference>
<evidence type="ECO:0000313" key="8">
    <source>
        <dbReference type="Proteomes" id="UP001420932"/>
    </source>
</evidence>
<dbReference type="PANTHER" id="PTHR46286">
    <property type="entry name" value="VIN3-LIKE PROTEIN 2-RELATED"/>
    <property type="match status" value="1"/>
</dbReference>
<dbReference type="InterPro" id="IPR032881">
    <property type="entry name" value="Oberon-like_PHD"/>
</dbReference>
<evidence type="ECO:0000259" key="6">
    <source>
        <dbReference type="Pfam" id="PF07227"/>
    </source>
</evidence>
<dbReference type="EMBL" id="JBBNAF010000002">
    <property type="protein sequence ID" value="KAK9164007.1"/>
    <property type="molecule type" value="Genomic_DNA"/>
</dbReference>
<gene>
    <name evidence="7" type="ORF">Syun_004909</name>
</gene>
<proteinExistence type="predicted"/>
<keyword evidence="4" id="KW-0862">Zinc</keyword>
<comment type="caution">
    <text evidence="7">The sequence shown here is derived from an EMBL/GenBank/DDBJ whole genome shotgun (WGS) entry which is preliminary data.</text>
</comment>
<protein>
    <recommendedName>
        <fullName evidence="6">Oberon-like PHD finger domain-containing protein</fullName>
    </recommendedName>
</protein>
<dbReference type="Pfam" id="PF07227">
    <property type="entry name" value="PHD_Oberon"/>
    <property type="match status" value="1"/>
</dbReference>
<evidence type="ECO:0000256" key="3">
    <source>
        <dbReference type="ARBA" id="ARBA00022771"/>
    </source>
</evidence>
<reference evidence="7 8" key="1">
    <citation type="submission" date="2024-01" db="EMBL/GenBank/DDBJ databases">
        <title>Genome assemblies of Stephania.</title>
        <authorList>
            <person name="Yang L."/>
        </authorList>
    </citation>
    <scope>NUCLEOTIDE SEQUENCE [LARGE SCALE GENOMIC DNA]</scope>
    <source>
        <strain evidence="7">YNDBR</strain>
        <tissue evidence="7">Leaf</tissue>
    </source>
</reference>
<sequence length="226" mass="25245">MMDVESKLGSVVSCDMGSQNEALADMDLDVAAYVLDPAKCSQLSLEKKRELVRKIATGEEDAHKILNCWNRRDLVEVLCAEMGKENKYTGLSKQNVVEILIKFSEKYKEGDANNELAASSSSSKRQKSKEQQVQVACRRDQVPPAGNNNEEQQIIRLCQNAACRNTTAGQDQFCRRCSCSICHRSDNNINDPSLWLICGSFAPLRSAHAGRLVTWFVLLKMKELAL</sequence>
<keyword evidence="8" id="KW-1185">Reference proteome</keyword>
<comment type="subcellular location">
    <subcellularLocation>
        <location evidence="1">Nucleus</location>
    </subcellularLocation>
</comment>
<dbReference type="GO" id="GO:0005634">
    <property type="term" value="C:nucleus"/>
    <property type="evidence" value="ECO:0007669"/>
    <property type="project" value="UniProtKB-SubCell"/>
</dbReference>
<keyword evidence="3" id="KW-0863">Zinc-finger</keyword>
<organism evidence="7 8">
    <name type="scientific">Stephania yunnanensis</name>
    <dbReference type="NCBI Taxonomy" id="152371"/>
    <lineage>
        <taxon>Eukaryota</taxon>
        <taxon>Viridiplantae</taxon>
        <taxon>Streptophyta</taxon>
        <taxon>Embryophyta</taxon>
        <taxon>Tracheophyta</taxon>
        <taxon>Spermatophyta</taxon>
        <taxon>Magnoliopsida</taxon>
        <taxon>Ranunculales</taxon>
        <taxon>Menispermaceae</taxon>
        <taxon>Menispermoideae</taxon>
        <taxon>Cissampelideae</taxon>
        <taxon>Stephania</taxon>
    </lineage>
</organism>
<dbReference type="InterPro" id="IPR044514">
    <property type="entry name" value="VIN3-like"/>
</dbReference>
<dbReference type="AlphaFoldDB" id="A0AAP0L3U0"/>
<dbReference type="GO" id="GO:0010048">
    <property type="term" value="P:vernalization response"/>
    <property type="evidence" value="ECO:0007669"/>
    <property type="project" value="InterPro"/>
</dbReference>
<dbReference type="PANTHER" id="PTHR46286:SF6">
    <property type="entry name" value="OS08G0220600 PROTEIN"/>
    <property type="match status" value="1"/>
</dbReference>
<feature type="domain" description="Oberon-like PHD finger" evidence="6">
    <location>
        <begin position="158"/>
        <end position="199"/>
    </location>
</feature>
<keyword evidence="5" id="KW-0539">Nucleus</keyword>
<keyword evidence="2" id="KW-0479">Metal-binding</keyword>
<evidence type="ECO:0000256" key="4">
    <source>
        <dbReference type="ARBA" id="ARBA00022833"/>
    </source>
</evidence>
<dbReference type="Proteomes" id="UP001420932">
    <property type="component" value="Unassembled WGS sequence"/>
</dbReference>